<accession>A0A2T7BI95</accession>
<dbReference type="EMBL" id="QCYK01000002">
    <property type="protein sequence ID" value="PUZ25973.1"/>
    <property type="molecule type" value="Genomic_DNA"/>
</dbReference>
<evidence type="ECO:0008006" key="4">
    <source>
        <dbReference type="Google" id="ProtNLM"/>
    </source>
</evidence>
<dbReference type="AlphaFoldDB" id="A0A2T7BI95"/>
<evidence type="ECO:0000256" key="1">
    <source>
        <dbReference type="SAM" id="Phobius"/>
    </source>
</evidence>
<comment type="caution">
    <text evidence="2">The sequence shown here is derived from an EMBL/GenBank/DDBJ whole genome shotgun (WGS) entry which is preliminary data.</text>
</comment>
<sequence>MSLDLVDSTRNLFTADVISRAATQLGEADTNVQKAIHGLIPSALTGILYQAGSDAGASNILAYSRDAANTAPPVSFGSTVFAPGAAFAPGATDWGHNLFGDKTAGLAALVAAYAAVRESSALSLLNAVIPAAYSVIGQYAGANNLGPGGVVALLHDQRDRIISAVPSGIPVAGILGLPALADVGERIHRAHAAYARPSANHHYREHRKRSFPVALVFVILIIIIGAAWFFLSGNHDTKNRLTTSDTTVSTIPTADTVVTTTTTTTSQQVDTIKH</sequence>
<keyword evidence="1" id="KW-0472">Membrane</keyword>
<dbReference type="Proteomes" id="UP000244450">
    <property type="component" value="Unassembled WGS sequence"/>
</dbReference>
<feature type="transmembrane region" description="Helical" evidence="1">
    <location>
        <begin position="211"/>
        <end position="231"/>
    </location>
</feature>
<organism evidence="2 3">
    <name type="scientific">Chitinophaga parva</name>
    <dbReference type="NCBI Taxonomy" id="2169414"/>
    <lineage>
        <taxon>Bacteria</taxon>
        <taxon>Pseudomonadati</taxon>
        <taxon>Bacteroidota</taxon>
        <taxon>Chitinophagia</taxon>
        <taxon>Chitinophagales</taxon>
        <taxon>Chitinophagaceae</taxon>
        <taxon>Chitinophaga</taxon>
    </lineage>
</organism>
<reference evidence="2 3" key="1">
    <citation type="submission" date="2018-04" db="EMBL/GenBank/DDBJ databases">
        <title>Chitinophaga fuyangensis sp. nov., isolated from soil in a chemical factory.</title>
        <authorList>
            <person name="Chen K."/>
        </authorList>
    </citation>
    <scope>NUCLEOTIDE SEQUENCE [LARGE SCALE GENOMIC DNA]</scope>
    <source>
        <strain evidence="2 3">LY-1</strain>
    </source>
</reference>
<gene>
    <name evidence="2" type="ORF">DCC81_17160</name>
</gene>
<keyword evidence="3" id="KW-1185">Reference proteome</keyword>
<protein>
    <recommendedName>
        <fullName evidence="4">DUF937 domain-containing protein</fullName>
    </recommendedName>
</protein>
<dbReference type="Pfam" id="PF06078">
    <property type="entry name" value="DUF937"/>
    <property type="match status" value="1"/>
</dbReference>
<evidence type="ECO:0000313" key="2">
    <source>
        <dbReference type="EMBL" id="PUZ25973.1"/>
    </source>
</evidence>
<dbReference type="RefSeq" id="WP_108687812.1">
    <property type="nucleotide sequence ID" value="NZ_QCYK01000002.1"/>
</dbReference>
<dbReference type="InterPro" id="IPR009282">
    <property type="entry name" value="DUF937"/>
</dbReference>
<evidence type="ECO:0000313" key="3">
    <source>
        <dbReference type="Proteomes" id="UP000244450"/>
    </source>
</evidence>
<dbReference type="OrthoDB" id="9782229at2"/>
<keyword evidence="1" id="KW-0812">Transmembrane</keyword>
<proteinExistence type="predicted"/>
<name>A0A2T7BI95_9BACT</name>
<keyword evidence="1" id="KW-1133">Transmembrane helix</keyword>